<protein>
    <submittedName>
        <fullName evidence="1">Uncharacterized protein</fullName>
    </submittedName>
</protein>
<dbReference type="AlphaFoldDB" id="A0A1G9I6V0"/>
<evidence type="ECO:0000313" key="2">
    <source>
        <dbReference type="Proteomes" id="UP000182146"/>
    </source>
</evidence>
<sequence>MKQKNPANFWPWGLGLLFLAFLLFSGWSIYAAGTRVSPVVDDYGQHSTPGRSLNKPQ</sequence>
<proteinExistence type="predicted"/>
<name>A0A1G9I6V0_9BACT</name>
<evidence type="ECO:0000313" key="1">
    <source>
        <dbReference type="EMBL" id="SDL20822.1"/>
    </source>
</evidence>
<dbReference type="RefSeq" id="WP_153304543.1">
    <property type="nucleotide sequence ID" value="NZ_FNGU01000001.1"/>
</dbReference>
<organism evidence="1 2">
    <name type="scientific">Geoalkalibacter ferrihydriticus</name>
    <dbReference type="NCBI Taxonomy" id="392333"/>
    <lineage>
        <taxon>Bacteria</taxon>
        <taxon>Pseudomonadati</taxon>
        <taxon>Thermodesulfobacteriota</taxon>
        <taxon>Desulfuromonadia</taxon>
        <taxon>Desulfuromonadales</taxon>
        <taxon>Geoalkalibacteraceae</taxon>
        <taxon>Geoalkalibacter</taxon>
    </lineage>
</organism>
<gene>
    <name evidence="1" type="ORF">SAMN05660860_00041</name>
</gene>
<dbReference type="EMBL" id="FNGU01000001">
    <property type="protein sequence ID" value="SDL20822.1"/>
    <property type="molecule type" value="Genomic_DNA"/>
</dbReference>
<reference evidence="1 2" key="1">
    <citation type="submission" date="2016-10" db="EMBL/GenBank/DDBJ databases">
        <authorList>
            <person name="de Groot N.N."/>
        </authorList>
    </citation>
    <scope>NUCLEOTIDE SEQUENCE [LARGE SCALE GENOMIC DNA]</scope>
    <source>
        <strain evidence="1 2">DSM 17813</strain>
    </source>
</reference>
<accession>A0A1G9I6V0</accession>
<dbReference type="STRING" id="392333.SAMN05660860_00041"/>
<dbReference type="Proteomes" id="UP000182146">
    <property type="component" value="Unassembled WGS sequence"/>
</dbReference>